<evidence type="ECO:0000313" key="6">
    <source>
        <dbReference type="Proteomes" id="UP001596066"/>
    </source>
</evidence>
<dbReference type="PROSITE" id="PS51118">
    <property type="entry name" value="HTH_HXLR"/>
    <property type="match status" value="1"/>
</dbReference>
<dbReference type="PANTHER" id="PTHR33204">
    <property type="entry name" value="TRANSCRIPTIONAL REGULATOR, MARR FAMILY"/>
    <property type="match status" value="1"/>
</dbReference>
<proteinExistence type="predicted"/>
<evidence type="ECO:0000256" key="3">
    <source>
        <dbReference type="ARBA" id="ARBA00023163"/>
    </source>
</evidence>
<dbReference type="SUPFAM" id="SSF46785">
    <property type="entry name" value="Winged helix' DNA-binding domain"/>
    <property type="match status" value="1"/>
</dbReference>
<gene>
    <name evidence="5" type="ORF">ACFPZF_04870</name>
</gene>
<dbReference type="InterPro" id="IPR036390">
    <property type="entry name" value="WH_DNA-bd_sf"/>
</dbReference>
<sequence length="152" mass="16530">MLGRTYERENCSAARTLEVVGERWSLLILRDAMFAGSTRFTEFQRGLGVAPNILSSRLERFVEAGLMSTRPIGGEQATHEYILTEKGLDLQPVLVALTVWGDRWAAPQGPPILYRHEGCGGALRQLSICEDCGAELTADQVAVEPGPGTLAT</sequence>
<protein>
    <submittedName>
        <fullName evidence="5">Winged helix-turn-helix transcriptional regulator</fullName>
    </submittedName>
</protein>
<comment type="caution">
    <text evidence="5">The sequence shown here is derived from an EMBL/GenBank/DDBJ whole genome shotgun (WGS) entry which is preliminary data.</text>
</comment>
<reference evidence="6" key="1">
    <citation type="journal article" date="2019" name="Int. J. Syst. Evol. Microbiol.">
        <title>The Global Catalogue of Microorganisms (GCM) 10K type strain sequencing project: providing services to taxonomists for standard genome sequencing and annotation.</title>
        <authorList>
            <consortium name="The Broad Institute Genomics Platform"/>
            <consortium name="The Broad Institute Genome Sequencing Center for Infectious Disease"/>
            <person name="Wu L."/>
            <person name="Ma J."/>
        </authorList>
    </citation>
    <scope>NUCLEOTIDE SEQUENCE [LARGE SCALE GENOMIC DNA]</scope>
    <source>
        <strain evidence="6">CGMCC 4.1622</strain>
    </source>
</reference>
<dbReference type="InterPro" id="IPR002577">
    <property type="entry name" value="HTH_HxlR"/>
</dbReference>
<evidence type="ECO:0000259" key="4">
    <source>
        <dbReference type="PROSITE" id="PS51118"/>
    </source>
</evidence>
<keyword evidence="6" id="KW-1185">Reference proteome</keyword>
<accession>A0ABW0V4V9</accession>
<dbReference type="InterPro" id="IPR036388">
    <property type="entry name" value="WH-like_DNA-bd_sf"/>
</dbReference>
<keyword evidence="2" id="KW-0238">DNA-binding</keyword>
<evidence type="ECO:0000256" key="2">
    <source>
        <dbReference type="ARBA" id="ARBA00023125"/>
    </source>
</evidence>
<feature type="domain" description="HTH hxlR-type" evidence="4">
    <location>
        <begin position="11"/>
        <end position="109"/>
    </location>
</feature>
<evidence type="ECO:0000313" key="5">
    <source>
        <dbReference type="EMBL" id="MFC5640687.1"/>
    </source>
</evidence>
<keyword evidence="1" id="KW-0805">Transcription regulation</keyword>
<dbReference type="EMBL" id="JBHSOC010000006">
    <property type="protein sequence ID" value="MFC5640687.1"/>
    <property type="molecule type" value="Genomic_DNA"/>
</dbReference>
<dbReference type="Gene3D" id="1.10.10.10">
    <property type="entry name" value="Winged helix-like DNA-binding domain superfamily/Winged helix DNA-binding domain"/>
    <property type="match status" value="1"/>
</dbReference>
<dbReference type="PANTHER" id="PTHR33204:SF18">
    <property type="entry name" value="TRANSCRIPTIONAL REGULATORY PROTEIN"/>
    <property type="match status" value="1"/>
</dbReference>
<organism evidence="5 6">
    <name type="scientific">Kitasatospora cinereorecta</name>
    <dbReference type="NCBI Taxonomy" id="285560"/>
    <lineage>
        <taxon>Bacteria</taxon>
        <taxon>Bacillati</taxon>
        <taxon>Actinomycetota</taxon>
        <taxon>Actinomycetes</taxon>
        <taxon>Kitasatosporales</taxon>
        <taxon>Streptomycetaceae</taxon>
        <taxon>Kitasatospora</taxon>
    </lineage>
</organism>
<dbReference type="Proteomes" id="UP001596066">
    <property type="component" value="Unassembled WGS sequence"/>
</dbReference>
<keyword evidence="3" id="KW-0804">Transcription</keyword>
<dbReference type="RefSeq" id="WP_346141743.1">
    <property type="nucleotide sequence ID" value="NZ_BAAAUA010000006.1"/>
</dbReference>
<dbReference type="Pfam" id="PF01638">
    <property type="entry name" value="HxlR"/>
    <property type="match status" value="1"/>
</dbReference>
<evidence type="ECO:0000256" key="1">
    <source>
        <dbReference type="ARBA" id="ARBA00023015"/>
    </source>
</evidence>
<name>A0ABW0V4V9_9ACTN</name>